<sequence length="83" mass="9402">MPTIAIVEGVRVVIYHKDHVPPHLHVFFGGKEALVSIATGEVLHGTLPRPKMRAVQRWLENNRDQVAYIWDEIQAGRYDGGMI</sequence>
<reference evidence="1" key="2">
    <citation type="submission" date="2021-08" db="EMBL/GenBank/DDBJ databases">
        <authorList>
            <person name="Tani A."/>
            <person name="Ola A."/>
            <person name="Ogura Y."/>
            <person name="Katsura K."/>
            <person name="Hayashi T."/>
        </authorList>
    </citation>
    <scope>NUCLEOTIDE SEQUENCE</scope>
    <source>
        <strain evidence="1">DSM 14458</strain>
    </source>
</reference>
<comment type="caution">
    <text evidence="1">The sequence shown here is derived from an EMBL/GenBank/DDBJ whole genome shotgun (WGS) entry which is preliminary data.</text>
</comment>
<keyword evidence="2" id="KW-1185">Reference proteome</keyword>
<evidence type="ECO:0000313" key="2">
    <source>
        <dbReference type="Proteomes" id="UP001055093"/>
    </source>
</evidence>
<dbReference type="RefSeq" id="WP_137830483.1">
    <property type="nucleotide sequence ID" value="NZ_BPRE01000001.1"/>
</dbReference>
<gene>
    <name evidence="1" type="ORF">BGCPKDLD_0642</name>
</gene>
<evidence type="ECO:0008006" key="3">
    <source>
        <dbReference type="Google" id="ProtNLM"/>
    </source>
</evidence>
<name>A0ABQ4UQ22_9HYPH</name>
<proteinExistence type="predicted"/>
<dbReference type="EMBL" id="BPRE01000001">
    <property type="protein sequence ID" value="GJE74075.1"/>
    <property type="molecule type" value="Genomic_DNA"/>
</dbReference>
<dbReference type="InterPro" id="IPR025427">
    <property type="entry name" value="DUF4160"/>
</dbReference>
<accession>A0ABQ4UQ22</accession>
<protein>
    <recommendedName>
        <fullName evidence="3">DUF4160 domain-containing protein</fullName>
    </recommendedName>
</protein>
<evidence type="ECO:0000313" key="1">
    <source>
        <dbReference type="EMBL" id="GJE74075.1"/>
    </source>
</evidence>
<dbReference type="Pfam" id="PF13711">
    <property type="entry name" value="DUF4160"/>
    <property type="match status" value="1"/>
</dbReference>
<dbReference type="Proteomes" id="UP001055093">
    <property type="component" value="Unassembled WGS sequence"/>
</dbReference>
<reference evidence="1" key="1">
    <citation type="journal article" date="2021" name="Front. Microbiol.">
        <title>Comprehensive Comparative Genomics and Phenotyping of Methylobacterium Species.</title>
        <authorList>
            <person name="Alessa O."/>
            <person name="Ogura Y."/>
            <person name="Fujitani Y."/>
            <person name="Takami H."/>
            <person name="Hayashi T."/>
            <person name="Sahin N."/>
            <person name="Tani A."/>
        </authorList>
    </citation>
    <scope>NUCLEOTIDE SEQUENCE</scope>
    <source>
        <strain evidence="1">DSM 14458</strain>
    </source>
</reference>
<organism evidence="1 2">
    <name type="scientific">Methylorubrum suomiense</name>
    <dbReference type="NCBI Taxonomy" id="144191"/>
    <lineage>
        <taxon>Bacteria</taxon>
        <taxon>Pseudomonadati</taxon>
        <taxon>Pseudomonadota</taxon>
        <taxon>Alphaproteobacteria</taxon>
        <taxon>Hyphomicrobiales</taxon>
        <taxon>Methylobacteriaceae</taxon>
        <taxon>Methylorubrum</taxon>
    </lineage>
</organism>